<dbReference type="PANTHER" id="PTHR12062:SF27">
    <property type="entry name" value="ALPHA-1,3-MANNOSYL-GLYCOPROTEIN 4-BETA-N-ACETYLGLUCOSAMINYLTRANSFERASE B"/>
    <property type="match status" value="1"/>
</dbReference>
<dbReference type="GO" id="GO:0005783">
    <property type="term" value="C:endoplasmic reticulum"/>
    <property type="evidence" value="ECO:0007669"/>
    <property type="project" value="TreeGrafter"/>
</dbReference>
<protein>
    <submittedName>
        <fullName evidence="2">(spotted green pufferfish) hypothetical protein</fullName>
    </submittedName>
</protein>
<dbReference type="GO" id="GO:0005795">
    <property type="term" value="C:Golgi stack"/>
    <property type="evidence" value="ECO:0007669"/>
    <property type="project" value="TreeGrafter"/>
</dbReference>
<dbReference type="PANTHER" id="PTHR12062">
    <property type="entry name" value="N-ACETYLGLUCOSAMINYLTRANSFERASE VI"/>
    <property type="match status" value="1"/>
</dbReference>
<dbReference type="InterPro" id="IPR057279">
    <property type="entry name" value="MGAT4"/>
</dbReference>
<name>Q4RCH3_TETNG</name>
<reference evidence="2" key="1">
    <citation type="journal article" date="2004" name="Nature">
        <title>Genome duplication in the teleost fish Tetraodon nigroviridis reveals the early vertebrate proto-karyotype.</title>
        <authorList>
            <person name="Jaillon O."/>
            <person name="Aury J.-M."/>
            <person name="Brunet F."/>
            <person name="Petit J.-L."/>
            <person name="Stange-Thomann N."/>
            <person name="Mauceli E."/>
            <person name="Bouneau L."/>
            <person name="Fischer C."/>
            <person name="Ozouf-Costaz C."/>
            <person name="Bernot A."/>
            <person name="Nicaud S."/>
            <person name="Jaffe D."/>
            <person name="Fisher S."/>
            <person name="Lutfalla G."/>
            <person name="Dossat C."/>
            <person name="Segurens B."/>
            <person name="Dasilva C."/>
            <person name="Salanoubat M."/>
            <person name="Levy M."/>
            <person name="Boudet N."/>
            <person name="Castellano S."/>
            <person name="Anthouard V."/>
            <person name="Jubin C."/>
            <person name="Castelli V."/>
            <person name="Katinka M."/>
            <person name="Vacherie B."/>
            <person name="Biemont C."/>
            <person name="Skalli Z."/>
            <person name="Cattolico L."/>
            <person name="Poulain J."/>
            <person name="De Berardinis V."/>
            <person name="Cruaud C."/>
            <person name="Duprat S."/>
            <person name="Brottier P."/>
            <person name="Coutanceau J.-P."/>
            <person name="Gouzy J."/>
            <person name="Parra G."/>
            <person name="Lardier G."/>
            <person name="Chapple C."/>
            <person name="McKernan K.J."/>
            <person name="McEwan P."/>
            <person name="Bosak S."/>
            <person name="Kellis M."/>
            <person name="Volff J.-N."/>
            <person name="Guigo R."/>
            <person name="Zody M.C."/>
            <person name="Mesirov J."/>
            <person name="Lindblad-Toh K."/>
            <person name="Birren B."/>
            <person name="Nusbaum C."/>
            <person name="Kahn D."/>
            <person name="Robinson-Rechavi M."/>
            <person name="Laudet V."/>
            <person name="Schachter V."/>
            <person name="Quetier F."/>
            <person name="Saurin W."/>
            <person name="Scarpelli C."/>
            <person name="Wincker P."/>
            <person name="Lander E.S."/>
            <person name="Weissenbach J."/>
            <person name="Roest Crollius H."/>
        </authorList>
    </citation>
    <scope>NUCLEOTIDE SEQUENCE [LARGE SCALE GENOMIC DNA]</scope>
</reference>
<evidence type="ECO:0000259" key="1">
    <source>
        <dbReference type="Pfam" id="PF04666"/>
    </source>
</evidence>
<reference evidence="2" key="2">
    <citation type="submission" date="2004-02" db="EMBL/GenBank/DDBJ databases">
        <authorList>
            <consortium name="Genoscope"/>
            <consortium name="Whitehead Institute Centre for Genome Research"/>
        </authorList>
    </citation>
    <scope>NUCLEOTIDE SEQUENCE</scope>
</reference>
<organism evidence="2">
    <name type="scientific">Tetraodon nigroviridis</name>
    <name type="common">Spotted green pufferfish</name>
    <name type="synonym">Chelonodon nigroviridis</name>
    <dbReference type="NCBI Taxonomy" id="99883"/>
    <lineage>
        <taxon>Eukaryota</taxon>
        <taxon>Metazoa</taxon>
        <taxon>Chordata</taxon>
        <taxon>Craniata</taxon>
        <taxon>Vertebrata</taxon>
        <taxon>Euteleostomi</taxon>
        <taxon>Actinopterygii</taxon>
        <taxon>Neopterygii</taxon>
        <taxon>Teleostei</taxon>
        <taxon>Neoteleostei</taxon>
        <taxon>Acanthomorphata</taxon>
        <taxon>Eupercaria</taxon>
        <taxon>Tetraodontiformes</taxon>
        <taxon>Tetradontoidea</taxon>
        <taxon>Tetraodontidae</taxon>
        <taxon>Tetraodon</taxon>
    </lineage>
</organism>
<dbReference type="EMBL" id="CAAE01018944">
    <property type="protein sequence ID" value="CAG13910.1"/>
    <property type="molecule type" value="Genomic_DNA"/>
</dbReference>
<evidence type="ECO:0000313" key="2">
    <source>
        <dbReference type="EMBL" id="CAG13910.1"/>
    </source>
</evidence>
<dbReference type="Pfam" id="PF04666">
    <property type="entry name" value="MGAT4_cons"/>
    <property type="match status" value="1"/>
</dbReference>
<feature type="non-terminal residue" evidence="2">
    <location>
        <position position="1"/>
    </location>
</feature>
<dbReference type="AlphaFoldDB" id="Q4RCH3"/>
<dbReference type="OrthoDB" id="2016523at2759"/>
<dbReference type="GO" id="GO:0008375">
    <property type="term" value="F:acetylglucosaminyltransferase activity"/>
    <property type="evidence" value="ECO:0007669"/>
    <property type="project" value="TreeGrafter"/>
</dbReference>
<accession>Q4RCH3</accession>
<dbReference type="InterPro" id="IPR006759">
    <property type="entry name" value="Glyco_transf_54"/>
</dbReference>
<dbReference type="GO" id="GO:0006487">
    <property type="term" value="P:protein N-linked glycosylation"/>
    <property type="evidence" value="ECO:0007669"/>
    <property type="project" value="TreeGrafter"/>
</dbReference>
<gene>
    <name evidence="2" type="ORF">GSTENG00036648001</name>
</gene>
<feature type="non-terminal residue" evidence="2">
    <location>
        <position position="84"/>
    </location>
</feature>
<sequence length="84" mass="9679">LQRPNIHYYMPHLRQHSDALSPNVVLGQGRRGVFMVMGIPTVKREKESYLLNTLSSLLFSLTQSHRQELLIIVFVAEVNNTHTH</sequence>
<comment type="caution">
    <text evidence="2">The sequence shown here is derived from an EMBL/GenBank/DDBJ whole genome shotgun (WGS) entry which is preliminary data.</text>
</comment>
<dbReference type="KEGG" id="tng:GSTEN00036648G001"/>
<feature type="domain" description="MGAT4 conserved region" evidence="1">
    <location>
        <begin position="2"/>
        <end position="82"/>
    </location>
</feature>
<dbReference type="GO" id="GO:0005793">
    <property type="term" value="C:endoplasmic reticulum-Golgi intermediate compartment"/>
    <property type="evidence" value="ECO:0007669"/>
    <property type="project" value="TreeGrafter"/>
</dbReference>
<proteinExistence type="predicted"/>